<dbReference type="RefSeq" id="WP_191205228.1">
    <property type="nucleotide sequence ID" value="NZ_JACXZA010000005.1"/>
</dbReference>
<keyword evidence="2" id="KW-1185">Reference proteome</keyword>
<evidence type="ECO:0000313" key="1">
    <source>
        <dbReference type="EMBL" id="MBD3920915.1"/>
    </source>
</evidence>
<accession>A0ABR8MY99</accession>
<dbReference type="SUPFAM" id="SSF52540">
    <property type="entry name" value="P-loop containing nucleoside triphosphate hydrolases"/>
    <property type="match status" value="1"/>
</dbReference>
<comment type="caution">
    <text evidence="1">The sequence shown here is derived from an EMBL/GenBank/DDBJ whole genome shotgun (WGS) entry which is preliminary data.</text>
</comment>
<protein>
    <submittedName>
        <fullName evidence="1">AAA family ATPase</fullName>
    </submittedName>
</protein>
<sequence length="209" mass="23277">MALLLFVAGGAGAGKTTLARALARRCRMALLDMDTLLRPAAEAIMTGAGLDPSDRDSAEYKRLCRDLGYRITMDAALDLLSNGQDAIVIGPFTRELEDPAWLEGELAKLEGGGAFPQALEPVEVKVLLVQLPSSEQYYERIRTRGSELDQWKLDHWETFSRSLVRREVRWPLPEGAVLDWDNSAPLTEDRLMLLEQFVYGDDKKAGALR</sequence>
<dbReference type="Gene3D" id="3.40.50.300">
    <property type="entry name" value="P-loop containing nucleotide triphosphate hydrolases"/>
    <property type="match status" value="1"/>
</dbReference>
<proteinExistence type="predicted"/>
<dbReference type="Pfam" id="PF13671">
    <property type="entry name" value="AAA_33"/>
    <property type="match status" value="1"/>
</dbReference>
<gene>
    <name evidence="1" type="ORF">H8B09_19270</name>
</gene>
<name>A0ABR8MY99_9BACL</name>
<evidence type="ECO:0000313" key="2">
    <source>
        <dbReference type="Proteomes" id="UP000609346"/>
    </source>
</evidence>
<reference evidence="1 2" key="1">
    <citation type="submission" date="2020-09" db="EMBL/GenBank/DDBJ databases">
        <title>Paenibacillus sp. strain PR3 16S rRNA gene Genome sequencing and assembly.</title>
        <authorList>
            <person name="Kim J."/>
        </authorList>
    </citation>
    <scope>NUCLEOTIDE SEQUENCE [LARGE SCALE GENOMIC DNA]</scope>
    <source>
        <strain evidence="1 2">PR3</strain>
    </source>
</reference>
<dbReference type="Proteomes" id="UP000609346">
    <property type="component" value="Unassembled WGS sequence"/>
</dbReference>
<dbReference type="InterPro" id="IPR027417">
    <property type="entry name" value="P-loop_NTPase"/>
</dbReference>
<organism evidence="1 2">
    <name type="scientific">Paenibacillus terricola</name>
    <dbReference type="NCBI Taxonomy" id="2763503"/>
    <lineage>
        <taxon>Bacteria</taxon>
        <taxon>Bacillati</taxon>
        <taxon>Bacillota</taxon>
        <taxon>Bacilli</taxon>
        <taxon>Bacillales</taxon>
        <taxon>Paenibacillaceae</taxon>
        <taxon>Paenibacillus</taxon>
    </lineage>
</organism>
<dbReference type="EMBL" id="JACXZA010000005">
    <property type="protein sequence ID" value="MBD3920915.1"/>
    <property type="molecule type" value="Genomic_DNA"/>
</dbReference>